<feature type="non-terminal residue" evidence="1">
    <location>
        <position position="1"/>
    </location>
</feature>
<gene>
    <name evidence="1" type="ORF">PACLA_8A071964</name>
</gene>
<keyword evidence="2" id="KW-1185">Reference proteome</keyword>
<dbReference type="Proteomes" id="UP001152795">
    <property type="component" value="Unassembled WGS sequence"/>
</dbReference>
<name>A0A7D9HIF0_PARCT</name>
<organism evidence="1 2">
    <name type="scientific">Paramuricea clavata</name>
    <name type="common">Red gorgonian</name>
    <name type="synonym">Violescent sea-whip</name>
    <dbReference type="NCBI Taxonomy" id="317549"/>
    <lineage>
        <taxon>Eukaryota</taxon>
        <taxon>Metazoa</taxon>
        <taxon>Cnidaria</taxon>
        <taxon>Anthozoa</taxon>
        <taxon>Octocorallia</taxon>
        <taxon>Malacalcyonacea</taxon>
        <taxon>Plexauridae</taxon>
        <taxon>Paramuricea</taxon>
    </lineage>
</organism>
<evidence type="ECO:0000313" key="2">
    <source>
        <dbReference type="Proteomes" id="UP001152795"/>
    </source>
</evidence>
<comment type="caution">
    <text evidence="1">The sequence shown here is derived from an EMBL/GenBank/DDBJ whole genome shotgun (WGS) entry which is preliminary data.</text>
</comment>
<evidence type="ECO:0000313" key="1">
    <source>
        <dbReference type="EMBL" id="CAB3983399.1"/>
    </source>
</evidence>
<sequence length="68" mass="7638">PGNVHTSLKRLSDDSAGQLKYFASRHVMRRVGATELRGRQILRHSPERLQNSRYISSSAVILAYADAK</sequence>
<accession>A0A7D9HIF0</accession>
<feature type="non-terminal residue" evidence="1">
    <location>
        <position position="68"/>
    </location>
</feature>
<proteinExistence type="predicted"/>
<dbReference type="EMBL" id="CACRXK020000607">
    <property type="protein sequence ID" value="CAB3983399.1"/>
    <property type="molecule type" value="Genomic_DNA"/>
</dbReference>
<dbReference type="AlphaFoldDB" id="A0A7D9HIF0"/>
<protein>
    <submittedName>
        <fullName evidence="1">Uncharacterized protein</fullName>
    </submittedName>
</protein>
<reference evidence="1" key="1">
    <citation type="submission" date="2020-04" db="EMBL/GenBank/DDBJ databases">
        <authorList>
            <person name="Alioto T."/>
            <person name="Alioto T."/>
            <person name="Gomez Garrido J."/>
        </authorList>
    </citation>
    <scope>NUCLEOTIDE SEQUENCE</scope>
    <source>
        <strain evidence="1">A484AB</strain>
    </source>
</reference>